<gene>
    <name evidence="5" type="ORF">UJA718_LOCUS45487</name>
    <name evidence="6" type="ORF">UJA718_LOCUS45709</name>
</gene>
<evidence type="ECO:0000256" key="3">
    <source>
        <dbReference type="ARBA" id="ARBA00022806"/>
    </source>
</evidence>
<dbReference type="Proteomes" id="UP000663873">
    <property type="component" value="Unassembled WGS sequence"/>
</dbReference>
<dbReference type="GO" id="GO:0005829">
    <property type="term" value="C:cytosol"/>
    <property type="evidence" value="ECO:0007669"/>
    <property type="project" value="TreeGrafter"/>
</dbReference>
<reference evidence="5" key="1">
    <citation type="submission" date="2021-02" db="EMBL/GenBank/DDBJ databases">
        <authorList>
            <person name="Nowell W R."/>
        </authorList>
    </citation>
    <scope>NUCLEOTIDE SEQUENCE</scope>
</reference>
<keyword evidence="2" id="KW-0378">Hydrolase</keyword>
<keyword evidence="4" id="KW-0067">ATP-binding</keyword>
<keyword evidence="1" id="KW-0547">Nucleotide-binding</keyword>
<comment type="caution">
    <text evidence="5">The sequence shown here is derived from an EMBL/GenBank/DDBJ whole genome shotgun (WGS) entry which is preliminary data.</text>
</comment>
<dbReference type="PANTHER" id="PTHR47959:SF1">
    <property type="entry name" value="ATP-DEPENDENT RNA HELICASE DBPA"/>
    <property type="match status" value="1"/>
</dbReference>
<feature type="non-terminal residue" evidence="5">
    <location>
        <position position="68"/>
    </location>
</feature>
<evidence type="ECO:0000256" key="2">
    <source>
        <dbReference type="ARBA" id="ARBA00022801"/>
    </source>
</evidence>
<dbReference type="EMBL" id="CAJOBP010076521">
    <property type="protein sequence ID" value="CAF4900267.1"/>
    <property type="molecule type" value="Genomic_DNA"/>
</dbReference>
<dbReference type="GO" id="GO:0016787">
    <property type="term" value="F:hydrolase activity"/>
    <property type="evidence" value="ECO:0007669"/>
    <property type="project" value="UniProtKB-KW"/>
</dbReference>
<keyword evidence="7" id="KW-1185">Reference proteome</keyword>
<proteinExistence type="predicted"/>
<dbReference type="GO" id="GO:0005524">
    <property type="term" value="F:ATP binding"/>
    <property type="evidence" value="ECO:0007669"/>
    <property type="project" value="UniProtKB-KW"/>
</dbReference>
<dbReference type="PANTHER" id="PTHR47959">
    <property type="entry name" value="ATP-DEPENDENT RNA HELICASE RHLE-RELATED"/>
    <property type="match status" value="1"/>
</dbReference>
<evidence type="ECO:0000256" key="1">
    <source>
        <dbReference type="ARBA" id="ARBA00022741"/>
    </source>
</evidence>
<accession>A0A821V173</accession>
<dbReference type="GO" id="GO:0003724">
    <property type="term" value="F:RNA helicase activity"/>
    <property type="evidence" value="ECO:0007669"/>
    <property type="project" value="TreeGrafter"/>
</dbReference>
<name>A0A821V173_9BILA</name>
<dbReference type="InterPro" id="IPR050079">
    <property type="entry name" value="DEAD_box_RNA_helicase"/>
</dbReference>
<evidence type="ECO:0000313" key="7">
    <source>
        <dbReference type="Proteomes" id="UP000663873"/>
    </source>
</evidence>
<protein>
    <submittedName>
        <fullName evidence="5">Uncharacterized protein</fullName>
    </submittedName>
</protein>
<organism evidence="5 7">
    <name type="scientific">Rotaria socialis</name>
    <dbReference type="NCBI Taxonomy" id="392032"/>
    <lineage>
        <taxon>Eukaryota</taxon>
        <taxon>Metazoa</taxon>
        <taxon>Spiralia</taxon>
        <taxon>Gnathifera</taxon>
        <taxon>Rotifera</taxon>
        <taxon>Eurotatoria</taxon>
        <taxon>Bdelloidea</taxon>
        <taxon>Philodinida</taxon>
        <taxon>Philodinidae</taxon>
        <taxon>Rotaria</taxon>
    </lineage>
</organism>
<evidence type="ECO:0000313" key="6">
    <source>
        <dbReference type="EMBL" id="CAF4905149.1"/>
    </source>
</evidence>
<evidence type="ECO:0000313" key="5">
    <source>
        <dbReference type="EMBL" id="CAF4900267.1"/>
    </source>
</evidence>
<sequence>SLNRPIRLFIDDNQSVAPYLRQEFIRIREHREGDREAIIAALITRTFHDRVIVFAQTKKQCHRMHVML</sequence>
<keyword evidence="3" id="KW-0347">Helicase</keyword>
<feature type="non-terminal residue" evidence="5">
    <location>
        <position position="1"/>
    </location>
</feature>
<evidence type="ECO:0000256" key="4">
    <source>
        <dbReference type="ARBA" id="ARBA00022840"/>
    </source>
</evidence>
<dbReference type="AlphaFoldDB" id="A0A821V173"/>
<dbReference type="EMBL" id="CAJOBP010077997">
    <property type="protein sequence ID" value="CAF4905149.1"/>
    <property type="molecule type" value="Genomic_DNA"/>
</dbReference>